<name>A0A6P8IT50_ACTTE</name>
<dbReference type="AlphaFoldDB" id="A0A6P8IT50"/>
<gene>
    <name evidence="6" type="primary">LOC116304506</name>
</gene>
<reference evidence="6" key="1">
    <citation type="submission" date="2025-08" db="UniProtKB">
        <authorList>
            <consortium name="RefSeq"/>
        </authorList>
    </citation>
    <scope>IDENTIFICATION</scope>
    <source>
        <tissue evidence="6">Tentacle</tissue>
    </source>
</reference>
<keyword evidence="3" id="KW-0732">Signal</keyword>
<organism evidence="5 6">
    <name type="scientific">Actinia tenebrosa</name>
    <name type="common">Australian red waratah sea anemone</name>
    <dbReference type="NCBI Taxonomy" id="6105"/>
    <lineage>
        <taxon>Eukaryota</taxon>
        <taxon>Metazoa</taxon>
        <taxon>Cnidaria</taxon>
        <taxon>Anthozoa</taxon>
        <taxon>Hexacorallia</taxon>
        <taxon>Actiniaria</taxon>
        <taxon>Actiniidae</taxon>
        <taxon>Actinia</taxon>
    </lineage>
</organism>
<dbReference type="PANTHER" id="PTHR21385">
    <property type="entry name" value="ZINC FINGER PROTEIN-RELATED"/>
    <property type="match status" value="1"/>
</dbReference>
<keyword evidence="2" id="KW-0472">Membrane</keyword>
<dbReference type="KEGG" id="aten:116304506"/>
<feature type="chain" id="PRO_5028144918" evidence="3">
    <location>
        <begin position="17"/>
        <end position="271"/>
    </location>
</feature>
<dbReference type="GO" id="GO:0008270">
    <property type="term" value="F:zinc ion binding"/>
    <property type="evidence" value="ECO:0007669"/>
    <property type="project" value="UniProtKB-KW"/>
</dbReference>
<keyword evidence="2" id="KW-1133">Transmembrane helix</keyword>
<feature type="domain" description="C2H2-type" evidence="4">
    <location>
        <begin position="81"/>
        <end position="104"/>
    </location>
</feature>
<sequence>MCWWLWISLLVSFSFAERSAGDELHCSREHARIVRNTLRQHFFPAFEKQGIEVPEKCSLHESHDLYINQEINKIEEHVSSWKCDLCGKTFYGEYFLDVHFHNRHQDKLVEDSPVCLADYCDIFRCDFLLDHKKDMFWEKSLCNENKLAILKRRCEVLMHSCLPEGNLLNQTEYNIYDSTTSSICSLLTCKNYWKPPYYEMPAWRIILYAIVTPFFIMGLFAYYYCAWEYYYGDLFHDTSSEMEQHSPRYVRSWQQGGDLRNRYPTRPIHMY</sequence>
<keyword evidence="1" id="KW-0479">Metal-binding</keyword>
<dbReference type="GeneID" id="116304506"/>
<dbReference type="InParanoid" id="A0A6P8IT50"/>
<evidence type="ECO:0000313" key="5">
    <source>
        <dbReference type="Proteomes" id="UP000515163"/>
    </source>
</evidence>
<evidence type="ECO:0000256" key="2">
    <source>
        <dbReference type="SAM" id="Phobius"/>
    </source>
</evidence>
<evidence type="ECO:0000313" key="6">
    <source>
        <dbReference type="RefSeq" id="XP_031570107.1"/>
    </source>
</evidence>
<keyword evidence="2" id="KW-0812">Transmembrane</keyword>
<feature type="transmembrane region" description="Helical" evidence="2">
    <location>
        <begin position="205"/>
        <end position="225"/>
    </location>
</feature>
<keyword evidence="1" id="KW-0863">Zinc-finger</keyword>
<evidence type="ECO:0000256" key="3">
    <source>
        <dbReference type="SAM" id="SignalP"/>
    </source>
</evidence>
<dbReference type="Proteomes" id="UP000515163">
    <property type="component" value="Unplaced"/>
</dbReference>
<dbReference type="PROSITE" id="PS50157">
    <property type="entry name" value="ZINC_FINGER_C2H2_2"/>
    <property type="match status" value="1"/>
</dbReference>
<feature type="signal peptide" evidence="3">
    <location>
        <begin position="1"/>
        <end position="16"/>
    </location>
</feature>
<evidence type="ECO:0000256" key="1">
    <source>
        <dbReference type="PROSITE-ProRule" id="PRU00042"/>
    </source>
</evidence>
<evidence type="ECO:0000259" key="4">
    <source>
        <dbReference type="PROSITE" id="PS50157"/>
    </source>
</evidence>
<protein>
    <submittedName>
        <fullName evidence="6">Uncharacterized protein LOC116304506</fullName>
    </submittedName>
</protein>
<accession>A0A6P8IT50</accession>
<dbReference type="RefSeq" id="XP_031570107.1">
    <property type="nucleotide sequence ID" value="XM_031714247.1"/>
</dbReference>
<keyword evidence="5" id="KW-1185">Reference proteome</keyword>
<keyword evidence="1" id="KW-0862">Zinc</keyword>
<dbReference type="PANTHER" id="PTHR21385:SF0">
    <property type="entry name" value="RE51073P"/>
    <property type="match status" value="1"/>
</dbReference>
<dbReference type="OrthoDB" id="4507at2759"/>
<dbReference type="PROSITE" id="PS00028">
    <property type="entry name" value="ZINC_FINGER_C2H2_1"/>
    <property type="match status" value="1"/>
</dbReference>
<dbReference type="InterPro" id="IPR013087">
    <property type="entry name" value="Znf_C2H2_type"/>
</dbReference>
<proteinExistence type="predicted"/>